<dbReference type="GO" id="GO:0016274">
    <property type="term" value="F:protein-arginine N-methyltransferase activity"/>
    <property type="evidence" value="ECO:0007669"/>
    <property type="project" value="InterPro"/>
</dbReference>
<dbReference type="InterPro" id="IPR041698">
    <property type="entry name" value="Methyltransf_25"/>
</dbReference>
<keyword evidence="2 4" id="KW-0489">Methyltransferase</keyword>
<dbReference type="Gene3D" id="1.25.40.10">
    <property type="entry name" value="Tetratricopeptide repeat domain"/>
    <property type="match status" value="1"/>
</dbReference>
<dbReference type="InterPro" id="IPR011990">
    <property type="entry name" value="TPR-like_helical_dom_sf"/>
</dbReference>
<dbReference type="InterPro" id="IPR025799">
    <property type="entry name" value="Arg_MeTrfase"/>
</dbReference>
<keyword evidence="5" id="KW-1185">Reference proteome</keyword>
<dbReference type="Gene3D" id="3.40.50.150">
    <property type="entry name" value="Vaccinia Virus protein VP39"/>
    <property type="match status" value="2"/>
</dbReference>
<evidence type="ECO:0000313" key="4">
    <source>
        <dbReference type="EMBL" id="EIE27715.1"/>
    </source>
</evidence>
<comment type="caution">
    <text evidence="4">The sequence shown here is derived from an EMBL/GenBank/DDBJ whole genome shotgun (WGS) entry which is preliminary data.</text>
</comment>
<proteinExistence type="predicted"/>
<dbReference type="SUPFAM" id="SSF48452">
    <property type="entry name" value="TPR-like"/>
    <property type="match status" value="1"/>
</dbReference>
<sequence length="1024" mass="112657">MLFECPWDSGITQIRHAIEEATANAFQRDPDFIRTPLSKINAEAVALHKAGHHIAAVAAFAKLFERARVKNLVHAELHVCYSNRAAAFLALELWQEALVDAERARVLTQAALKRSPKTSGPAYVKTFAQKGAALMGMGRHREASLVLEEGSKMDPLNCQIRTHLQTATQSILRDLLEGKGKELRLLTAPDPTQRITYHPHSTPLHRIKTDNMLPNQLLTPFQACADNDHHVKDTYNYVTVQADVKVPGRHFAYLENGARHAAFQSAIQIAVDRMHADDKDARVLNLGCGAGLHAMMALRADAEHVTAVDRWLYMALACKESLVANNFSEDRFSVIYKRPTDLALLKDVPICCNILICDMFDEGLLTSGIIPAMRHCMQKILADDTILLPASATVYMQAAEVRTAPVCGLDMSAVDRHRWTPAFTTGVPLADGLYRPLSEPIEAWHFDLRCPPEESGRKALDVEFTADGVFNAVVFWYTLHLIDGIIISSEPGAATSAPGMQPAVQYLAGELKIEAGQVLPVLATHNTVRLRFDIEEAEYLHLAKPDAAFPPGHFSMLADTRRNQARHLFCEAIGRAVERLKAAEGEVHVLDMGCGTGLFAAMAARAGASSVVACDLHDSMCTTARKVVAVNGLSHKVSVVQKDIALLERGHEVRYLGCNLAIADLFDAGLLGNNWLYLLDMAKKNVLQPGATVIPAAATLYCMGIEARTGDVCGFDLSAFNKYRWDKQYSACFLDDMPHKRLTRPAKVFEYFFDGMRKGRGRENILRLEVVEAGHLNAIAFWFDLHLDDEVSITTAPACIGLGGELIGESSGPAGASSANPVKTRGKAAIQGDGSAVDASEPQSCKGFIPAKVWLGEPSESGPDSQASAGPRSKVERHYWGQALQYLEKSTDVMPGKKVTLLATREGGQVSFRLREGVGDWVDRAPWRIEWGGGSSVENPHYQRVHYCQLLVSDFLMRVKSGRFPSIEKDMKMVLAHCGSLFLDPASLWQVYHEMVVLERIHTNPHFSPGVSLEALTRQPLRLH</sequence>
<protein>
    <submittedName>
        <fullName evidence="4">S-adenosyl-L-methionine-dependent methyltransferase</fullName>
    </submittedName>
</protein>
<dbReference type="PANTHER" id="PTHR11006:SF60">
    <property type="entry name" value="PROTEIN ARGININE N-METHYLTRANSFERASE 9"/>
    <property type="match status" value="1"/>
</dbReference>
<dbReference type="CDD" id="cd02440">
    <property type="entry name" value="AdoMet_MTases"/>
    <property type="match status" value="1"/>
</dbReference>
<evidence type="ECO:0000256" key="2">
    <source>
        <dbReference type="PROSITE-ProRule" id="PRU01015"/>
    </source>
</evidence>
<dbReference type="Pfam" id="PF13649">
    <property type="entry name" value="Methyltransf_25"/>
    <property type="match status" value="1"/>
</dbReference>
<dbReference type="Proteomes" id="UP000007264">
    <property type="component" value="Unassembled WGS sequence"/>
</dbReference>
<evidence type="ECO:0000256" key="1">
    <source>
        <dbReference type="ARBA" id="ARBA00022691"/>
    </source>
</evidence>
<dbReference type="InterPro" id="IPR029063">
    <property type="entry name" value="SAM-dependent_MTases_sf"/>
</dbReference>
<dbReference type="KEGG" id="csl:COCSUDRAFT_11603"/>
<organism evidence="4 5">
    <name type="scientific">Coccomyxa subellipsoidea (strain C-169)</name>
    <name type="common">Green microalga</name>
    <dbReference type="NCBI Taxonomy" id="574566"/>
    <lineage>
        <taxon>Eukaryota</taxon>
        <taxon>Viridiplantae</taxon>
        <taxon>Chlorophyta</taxon>
        <taxon>core chlorophytes</taxon>
        <taxon>Trebouxiophyceae</taxon>
        <taxon>Trebouxiophyceae incertae sedis</taxon>
        <taxon>Coccomyxaceae</taxon>
        <taxon>Coccomyxa</taxon>
        <taxon>Coccomyxa subellipsoidea</taxon>
    </lineage>
</organism>
<dbReference type="Gene3D" id="2.70.160.11">
    <property type="entry name" value="Hnrnp arginine n-methyltransferase1"/>
    <property type="match status" value="2"/>
</dbReference>
<accession>I0ZAP6</accession>
<evidence type="ECO:0000259" key="3">
    <source>
        <dbReference type="Pfam" id="PF13649"/>
    </source>
</evidence>
<name>I0ZAP6_COCSC</name>
<dbReference type="RefSeq" id="XP_005652259.1">
    <property type="nucleotide sequence ID" value="XM_005652202.1"/>
</dbReference>
<evidence type="ECO:0000313" key="5">
    <source>
        <dbReference type="Proteomes" id="UP000007264"/>
    </source>
</evidence>
<dbReference type="AlphaFoldDB" id="I0ZAP6"/>
<dbReference type="PANTHER" id="PTHR11006">
    <property type="entry name" value="PROTEIN ARGININE N-METHYLTRANSFERASE"/>
    <property type="match status" value="1"/>
</dbReference>
<reference evidence="4 5" key="1">
    <citation type="journal article" date="2012" name="Genome Biol.">
        <title>The genome of the polar eukaryotic microalga coccomyxa subellipsoidea reveals traits of cold adaptation.</title>
        <authorList>
            <person name="Blanc G."/>
            <person name="Agarkova I."/>
            <person name="Grimwood J."/>
            <person name="Kuo A."/>
            <person name="Brueggeman A."/>
            <person name="Dunigan D."/>
            <person name="Gurnon J."/>
            <person name="Ladunga I."/>
            <person name="Lindquist E."/>
            <person name="Lucas S."/>
            <person name="Pangilinan J."/>
            <person name="Proschold T."/>
            <person name="Salamov A."/>
            <person name="Schmutz J."/>
            <person name="Weeks D."/>
            <person name="Yamada T."/>
            <person name="Claverie J.M."/>
            <person name="Grigoriev I."/>
            <person name="Van Etten J."/>
            <person name="Lomsadze A."/>
            <person name="Borodovsky M."/>
        </authorList>
    </citation>
    <scope>NUCLEOTIDE SEQUENCE [LARGE SCALE GENOMIC DNA]</scope>
    <source>
        <strain evidence="4 5">C-169</strain>
    </source>
</reference>
<dbReference type="SUPFAM" id="SSF53335">
    <property type="entry name" value="S-adenosyl-L-methionine-dependent methyltransferases"/>
    <property type="match status" value="2"/>
</dbReference>
<dbReference type="GO" id="GO:0032259">
    <property type="term" value="P:methylation"/>
    <property type="evidence" value="ECO:0007669"/>
    <property type="project" value="UniProtKB-KW"/>
</dbReference>
<gene>
    <name evidence="4" type="ORF">COCSUDRAFT_11603</name>
</gene>
<keyword evidence="1 2" id="KW-0949">S-adenosyl-L-methionine</keyword>
<dbReference type="GO" id="GO:0042054">
    <property type="term" value="F:histone methyltransferase activity"/>
    <property type="evidence" value="ECO:0007669"/>
    <property type="project" value="TreeGrafter"/>
</dbReference>
<dbReference type="GeneID" id="17045730"/>
<dbReference type="eggNOG" id="KOG1501">
    <property type="taxonomic scope" value="Eukaryota"/>
</dbReference>
<keyword evidence="2" id="KW-0808">Transferase</keyword>
<dbReference type="OrthoDB" id="412876at2759"/>
<dbReference type="EMBL" id="AGSI01000001">
    <property type="protein sequence ID" value="EIE27715.1"/>
    <property type="molecule type" value="Genomic_DNA"/>
</dbReference>
<feature type="domain" description="Methyltransferase" evidence="3">
    <location>
        <begin position="589"/>
        <end position="648"/>
    </location>
</feature>
<dbReference type="PROSITE" id="PS51678">
    <property type="entry name" value="SAM_MT_PRMT"/>
    <property type="match status" value="1"/>
</dbReference>